<proteinExistence type="predicted"/>
<organism evidence="1">
    <name type="scientific">hydrothermal vent metagenome</name>
    <dbReference type="NCBI Taxonomy" id="652676"/>
    <lineage>
        <taxon>unclassified sequences</taxon>
        <taxon>metagenomes</taxon>
        <taxon>ecological metagenomes</taxon>
    </lineage>
</organism>
<gene>
    <name evidence="1" type="ORF">MNBD_IGNAVI01-2031</name>
</gene>
<dbReference type="InterPro" id="IPR014127">
    <property type="entry name" value="CHP02757"/>
</dbReference>
<accession>A0A3B1C0S9</accession>
<sequence length="264" mass="30746">MPRLTKEKIKNKLNYHYKAFDRTTISPDPLEFPHRFTSPPDIEAAAFIASVFAYGSVTQILNTLEKIFDIMENDPANFITEYKLKKEGKLFKDIKHRFYTGEDIASLFAGLNKVYTVYGSLNYLFLLYYFEKAPNIKGALSFFSRNLKTIVTKEGKHISDGIKFMFPDPLNGSACKRQNLFLRWMIRKDELDFGLWKEIPPSKLIIPVDTHIAKISKHLKLTKRKNVSWLMAEEITNNLKKYDPVDPVKYDFALCHIGMRKLKF</sequence>
<dbReference type="SUPFAM" id="SSF48150">
    <property type="entry name" value="DNA-glycosylase"/>
    <property type="match status" value="1"/>
</dbReference>
<dbReference type="NCBIfam" id="TIGR02757">
    <property type="entry name" value="TIGR02757 family protein"/>
    <property type="match status" value="1"/>
</dbReference>
<dbReference type="Pfam" id="PF09674">
    <property type="entry name" value="DUF2400"/>
    <property type="match status" value="1"/>
</dbReference>
<evidence type="ECO:0000313" key="1">
    <source>
        <dbReference type="EMBL" id="VAX17604.1"/>
    </source>
</evidence>
<dbReference type="InterPro" id="IPR011257">
    <property type="entry name" value="DNA_glycosylase"/>
</dbReference>
<protein>
    <recommendedName>
        <fullName evidence="2">TIGR02757 family protein</fullName>
    </recommendedName>
</protein>
<reference evidence="1" key="1">
    <citation type="submission" date="2018-06" db="EMBL/GenBank/DDBJ databases">
        <authorList>
            <person name="Zhirakovskaya E."/>
        </authorList>
    </citation>
    <scope>NUCLEOTIDE SEQUENCE</scope>
</reference>
<dbReference type="GO" id="GO:0006281">
    <property type="term" value="P:DNA repair"/>
    <property type="evidence" value="ECO:0007669"/>
    <property type="project" value="InterPro"/>
</dbReference>
<dbReference type="GO" id="GO:0003824">
    <property type="term" value="F:catalytic activity"/>
    <property type="evidence" value="ECO:0007669"/>
    <property type="project" value="InterPro"/>
</dbReference>
<evidence type="ECO:0008006" key="2">
    <source>
        <dbReference type="Google" id="ProtNLM"/>
    </source>
</evidence>
<name>A0A3B1C0S9_9ZZZZ</name>
<dbReference type="EMBL" id="UOGD01000081">
    <property type="protein sequence ID" value="VAX17604.1"/>
    <property type="molecule type" value="Genomic_DNA"/>
</dbReference>
<dbReference type="AlphaFoldDB" id="A0A3B1C0S9"/>